<dbReference type="Proteomes" id="UP001500167">
    <property type="component" value="Unassembled WGS sequence"/>
</dbReference>
<name>A0ABP7ZQF2_9SPHI</name>
<accession>A0ABP7ZQF2</accession>
<proteinExistence type="predicted"/>
<reference evidence="2" key="1">
    <citation type="journal article" date="2019" name="Int. J. Syst. Evol. Microbiol.">
        <title>The Global Catalogue of Microorganisms (GCM) 10K type strain sequencing project: providing services to taxonomists for standard genome sequencing and annotation.</title>
        <authorList>
            <consortium name="The Broad Institute Genomics Platform"/>
            <consortium name="The Broad Institute Genome Sequencing Center for Infectious Disease"/>
            <person name="Wu L."/>
            <person name="Ma J."/>
        </authorList>
    </citation>
    <scope>NUCLEOTIDE SEQUENCE [LARGE SCALE GENOMIC DNA]</scope>
    <source>
        <strain evidence="2">JCM 16722</strain>
    </source>
</reference>
<protein>
    <recommendedName>
        <fullName evidence="3">HNH endonuclease</fullName>
    </recommendedName>
</protein>
<comment type="caution">
    <text evidence="1">The sequence shown here is derived from an EMBL/GenBank/DDBJ whole genome shotgun (WGS) entry which is preliminary data.</text>
</comment>
<evidence type="ECO:0000313" key="1">
    <source>
        <dbReference type="EMBL" id="GAA4167959.1"/>
    </source>
</evidence>
<dbReference type="Gene3D" id="1.10.30.50">
    <property type="match status" value="1"/>
</dbReference>
<sequence>MEILQESFEKQQEFKYIDVSRIQTVAKNVSYILNHLEPNLNQRNLTIVKKTDSEKPQLKYQDIPKEQSNVAVTQVNTTLTCYYCDRALDTSRKDPNCQITRDHVRPISKHPDSRLIVFSCYLCNNTKANDEPEVFLAKLTIAHYHEQNYKKIPYHQISTMIINLRYLINKSLQPFASYPVLETLQLYDLPILRQQLHDKSRQPWLDQLDDYALLELLLVCLSAQTKRSRDGLAHDAAFFNILLWQERLELALKIGWVSAFYRIDTIDFHSLTDEKEFDQFYILNDRGRAVLQLEMNCSVQQNR</sequence>
<organism evidence="1 2">
    <name type="scientific">Sphingobacterium ginsenosidimutans</name>
    <dbReference type="NCBI Taxonomy" id="687845"/>
    <lineage>
        <taxon>Bacteria</taxon>
        <taxon>Pseudomonadati</taxon>
        <taxon>Bacteroidota</taxon>
        <taxon>Sphingobacteriia</taxon>
        <taxon>Sphingobacteriales</taxon>
        <taxon>Sphingobacteriaceae</taxon>
        <taxon>Sphingobacterium</taxon>
    </lineage>
</organism>
<dbReference type="EMBL" id="BAAAZK010000002">
    <property type="protein sequence ID" value="GAA4167959.1"/>
    <property type="molecule type" value="Genomic_DNA"/>
</dbReference>
<evidence type="ECO:0008006" key="3">
    <source>
        <dbReference type="Google" id="ProtNLM"/>
    </source>
</evidence>
<evidence type="ECO:0000313" key="2">
    <source>
        <dbReference type="Proteomes" id="UP001500167"/>
    </source>
</evidence>
<gene>
    <name evidence="1" type="ORF">GCM10022218_02100</name>
</gene>
<keyword evidence="2" id="KW-1185">Reference proteome</keyword>